<dbReference type="PANTHER" id="PTHR46108:SF4">
    <property type="entry name" value="BLUE CHEESE"/>
    <property type="match status" value="1"/>
</dbReference>
<dbReference type="PANTHER" id="PTHR46108">
    <property type="entry name" value="BLUE CHEESE"/>
    <property type="match status" value="1"/>
</dbReference>
<organism evidence="3">
    <name type="scientific">Ensete ventricosum</name>
    <name type="common">Abyssinian banana</name>
    <name type="synonym">Musa ensete</name>
    <dbReference type="NCBI Taxonomy" id="4639"/>
    <lineage>
        <taxon>Eukaryota</taxon>
        <taxon>Viridiplantae</taxon>
        <taxon>Streptophyta</taxon>
        <taxon>Embryophyta</taxon>
        <taxon>Tracheophyta</taxon>
        <taxon>Spermatophyta</taxon>
        <taxon>Magnoliopsida</taxon>
        <taxon>Liliopsida</taxon>
        <taxon>Zingiberales</taxon>
        <taxon>Musaceae</taxon>
        <taxon>Ensete</taxon>
    </lineage>
</organism>
<keyword evidence="1" id="KW-0853">WD repeat</keyword>
<keyword evidence="2" id="KW-1133">Transmembrane helix</keyword>
<keyword evidence="2" id="KW-0812">Transmembrane</keyword>
<reference evidence="3" key="1">
    <citation type="journal article" date="2018" name="Data Brief">
        <title>Genome sequence data from 17 accessions of Ensete ventricosum, a staple food crop for millions in Ethiopia.</title>
        <authorList>
            <person name="Yemataw Z."/>
            <person name="Muzemil S."/>
            <person name="Ambachew D."/>
            <person name="Tripathi L."/>
            <person name="Tesfaye K."/>
            <person name="Chala A."/>
            <person name="Farbos A."/>
            <person name="O'Neill P."/>
            <person name="Moore K."/>
            <person name="Grant M."/>
            <person name="Studholme D.J."/>
        </authorList>
    </citation>
    <scope>NUCLEOTIDE SEQUENCE [LARGE SCALE GENOMIC DNA]</scope>
    <source>
        <tissue evidence="3">Leaf</tissue>
    </source>
</reference>
<dbReference type="Proteomes" id="UP000290560">
    <property type="component" value="Unassembled WGS sequence"/>
</dbReference>
<accession>A0A445MK10</accession>
<evidence type="ECO:0000313" key="3">
    <source>
        <dbReference type="EMBL" id="RZR74599.1"/>
    </source>
</evidence>
<evidence type="ECO:0000256" key="1">
    <source>
        <dbReference type="ARBA" id="ARBA00022574"/>
    </source>
</evidence>
<proteinExistence type="predicted"/>
<feature type="non-terminal residue" evidence="3">
    <location>
        <position position="345"/>
    </location>
</feature>
<feature type="transmembrane region" description="Helical" evidence="2">
    <location>
        <begin position="50"/>
        <end position="67"/>
    </location>
</feature>
<dbReference type="AlphaFoldDB" id="A0A445MK10"/>
<sequence>MYLYVNIKVCRTTLGIVWEKKSPAGYGSRGKKSPVADELRGRRAAPDSRFFFSIFFFSLFFFLPPSTDTVENQLLTIKIDRYRPISASDVRPRTERYVSVRQLTSTRIARYRAAPSKSTVGDRFRSTVVIDFDRPSAADRGRNKEKEKKKKKKRNIPSLVPYGVRRLRDSLLAGDSFSPRGEKDRGDPITASLKHTILAFFVKLLSFDQKYKKVLREVGVLEVLLDDLKQHKYFSGVEQQNRISSGLEKSNPGSFRKHIDNKDGILSSPKLTVSGLGKYPVFEDDTTTAIAWDCLFSLLRRAEANQQSFRSSNGVTVILPLLISDRHRSGVLRLLSCLIIEDALQ</sequence>
<evidence type="ECO:0000256" key="2">
    <source>
        <dbReference type="SAM" id="Phobius"/>
    </source>
</evidence>
<gene>
    <name evidence="3" type="ORF">BHM03_00039204</name>
</gene>
<dbReference type="InterPro" id="IPR051944">
    <property type="entry name" value="BEACH_domain_protein"/>
</dbReference>
<protein>
    <submittedName>
        <fullName evidence="3">Uncharacterized protein</fullName>
    </submittedName>
</protein>
<keyword evidence="2" id="KW-0472">Membrane</keyword>
<name>A0A445MK10_ENSVE</name>
<dbReference type="EMBL" id="KV876308">
    <property type="protein sequence ID" value="RZR74599.1"/>
    <property type="molecule type" value="Genomic_DNA"/>
</dbReference>